<evidence type="ECO:0000259" key="2">
    <source>
        <dbReference type="Pfam" id="PF02563"/>
    </source>
</evidence>
<dbReference type="AlphaFoldDB" id="A0A382YJ16"/>
<dbReference type="Gene3D" id="3.10.560.10">
    <property type="entry name" value="Outer membrane lipoprotein wza domain like"/>
    <property type="match status" value="1"/>
</dbReference>
<dbReference type="Gene3D" id="3.30.1950.10">
    <property type="entry name" value="wza like domain"/>
    <property type="match status" value="1"/>
</dbReference>
<evidence type="ECO:0000313" key="3">
    <source>
        <dbReference type="EMBL" id="SVD83080.1"/>
    </source>
</evidence>
<organism evidence="3">
    <name type="scientific">marine metagenome</name>
    <dbReference type="NCBI Taxonomy" id="408172"/>
    <lineage>
        <taxon>unclassified sequences</taxon>
        <taxon>metagenomes</taxon>
        <taxon>ecological metagenomes</taxon>
    </lineage>
</organism>
<dbReference type="PANTHER" id="PTHR33619:SF3">
    <property type="entry name" value="POLYSACCHARIDE EXPORT PROTEIN GFCE-RELATED"/>
    <property type="match status" value="1"/>
</dbReference>
<dbReference type="GO" id="GO:0015159">
    <property type="term" value="F:polysaccharide transmembrane transporter activity"/>
    <property type="evidence" value="ECO:0007669"/>
    <property type="project" value="InterPro"/>
</dbReference>
<feature type="non-terminal residue" evidence="3">
    <location>
        <position position="201"/>
    </location>
</feature>
<dbReference type="EMBL" id="UINC01176105">
    <property type="protein sequence ID" value="SVD83080.1"/>
    <property type="molecule type" value="Genomic_DNA"/>
</dbReference>
<proteinExistence type="predicted"/>
<dbReference type="PANTHER" id="PTHR33619">
    <property type="entry name" value="POLYSACCHARIDE EXPORT PROTEIN GFCE-RELATED"/>
    <property type="match status" value="1"/>
</dbReference>
<feature type="domain" description="Polysaccharide export protein N-terminal" evidence="2">
    <location>
        <begin position="54"/>
        <end position="142"/>
    </location>
</feature>
<gene>
    <name evidence="3" type="ORF">METZ01_LOCUS435934</name>
</gene>
<dbReference type="Pfam" id="PF02563">
    <property type="entry name" value="Poly_export"/>
    <property type="match status" value="1"/>
</dbReference>
<accession>A0A382YJ16</accession>
<sequence>MNILQIRLLFILLLNLLWAQSDQLENLTKSAGSYQSVYRDLSNTAIPLEKEIDPNKYYLGPGDQLHVVVTSLENKLLPGQEFDLFNAETIEYYVLIGPAGELALPSIGQFSTRGKTYHQIKEDIENTAIFKSYKKVMITVRLAAIRSFKIQILGAVEYPGFVTVTATDRVSDAIKSSKGVQKYGDNVIVYLDRAGIRKKIY</sequence>
<keyword evidence="1" id="KW-0732">Signal</keyword>
<dbReference type="InterPro" id="IPR003715">
    <property type="entry name" value="Poly_export_N"/>
</dbReference>
<protein>
    <recommendedName>
        <fullName evidence="2">Polysaccharide export protein N-terminal domain-containing protein</fullName>
    </recommendedName>
</protein>
<reference evidence="3" key="1">
    <citation type="submission" date="2018-05" db="EMBL/GenBank/DDBJ databases">
        <authorList>
            <person name="Lanie J.A."/>
            <person name="Ng W.-L."/>
            <person name="Kazmierczak K.M."/>
            <person name="Andrzejewski T.M."/>
            <person name="Davidsen T.M."/>
            <person name="Wayne K.J."/>
            <person name="Tettelin H."/>
            <person name="Glass J.I."/>
            <person name="Rusch D."/>
            <person name="Podicherti R."/>
            <person name="Tsui H.-C.T."/>
            <person name="Winkler M.E."/>
        </authorList>
    </citation>
    <scope>NUCLEOTIDE SEQUENCE</scope>
</reference>
<evidence type="ECO:0000256" key="1">
    <source>
        <dbReference type="ARBA" id="ARBA00022729"/>
    </source>
</evidence>
<name>A0A382YJ16_9ZZZZ</name>
<dbReference type="InterPro" id="IPR049712">
    <property type="entry name" value="Poly_export"/>
</dbReference>